<feature type="transmembrane region" description="Helical" evidence="1">
    <location>
        <begin position="172"/>
        <end position="191"/>
    </location>
</feature>
<keyword evidence="1" id="KW-0812">Transmembrane</keyword>
<keyword evidence="1" id="KW-0472">Membrane</keyword>
<feature type="transmembrane region" description="Helical" evidence="1">
    <location>
        <begin position="250"/>
        <end position="269"/>
    </location>
</feature>
<name>A0A1F5VNW0_9BACT</name>
<proteinExistence type="predicted"/>
<organism evidence="2 3">
    <name type="scientific">Candidatus Fischerbacteria bacterium RBG_13_37_8</name>
    <dbReference type="NCBI Taxonomy" id="1817863"/>
    <lineage>
        <taxon>Bacteria</taxon>
        <taxon>Candidatus Fischeribacteriota</taxon>
    </lineage>
</organism>
<dbReference type="AlphaFoldDB" id="A0A1F5VNW0"/>
<reference evidence="2 3" key="1">
    <citation type="journal article" date="2016" name="Nat. Commun.">
        <title>Thousands of microbial genomes shed light on interconnected biogeochemical processes in an aquifer system.</title>
        <authorList>
            <person name="Anantharaman K."/>
            <person name="Brown C.T."/>
            <person name="Hug L.A."/>
            <person name="Sharon I."/>
            <person name="Castelle C.J."/>
            <person name="Probst A.J."/>
            <person name="Thomas B.C."/>
            <person name="Singh A."/>
            <person name="Wilkins M.J."/>
            <person name="Karaoz U."/>
            <person name="Brodie E.L."/>
            <person name="Williams K.H."/>
            <person name="Hubbard S.S."/>
            <person name="Banfield J.F."/>
        </authorList>
    </citation>
    <scope>NUCLEOTIDE SEQUENCE [LARGE SCALE GENOMIC DNA]</scope>
</reference>
<feature type="transmembrane region" description="Helical" evidence="1">
    <location>
        <begin position="101"/>
        <end position="123"/>
    </location>
</feature>
<comment type="caution">
    <text evidence="2">The sequence shown here is derived from an EMBL/GenBank/DDBJ whole genome shotgun (WGS) entry which is preliminary data.</text>
</comment>
<feature type="transmembrane region" description="Helical" evidence="1">
    <location>
        <begin position="12"/>
        <end position="39"/>
    </location>
</feature>
<evidence type="ECO:0000313" key="3">
    <source>
        <dbReference type="Proteomes" id="UP000178943"/>
    </source>
</evidence>
<evidence type="ECO:0000256" key="1">
    <source>
        <dbReference type="SAM" id="Phobius"/>
    </source>
</evidence>
<feature type="transmembrane region" description="Helical" evidence="1">
    <location>
        <begin position="130"/>
        <end position="152"/>
    </location>
</feature>
<protein>
    <submittedName>
        <fullName evidence="2">Uncharacterized protein</fullName>
    </submittedName>
</protein>
<sequence>MKISLKLQKDKKYYSILTFVIWIFATILGVEIGFMLGIIPSSLINPDFECLSHHAKLKKLVISTSDWLILLKLDYIGYVGLTDTKISNIIIVRSNSPGLVFLYNTCVNAVIIIALSIFQWLLLRKDGIKFIPWVLVSTIGYLLSLWIITIYQYYRTSIKGNIWETVTITDHIFEKLAIVIFLFSLGLGQWLILRKKFSFSMHWIFLTALGLLIGVPLHSQIITRSTGNFVYNIFFLSKLWPDCASYNIETGLSMGIYLGFFTGLSYIIMKKKMKEQAGANPNSI</sequence>
<accession>A0A1F5VNW0</accession>
<gene>
    <name evidence="2" type="ORF">A2Y62_14820</name>
</gene>
<dbReference type="STRING" id="1817863.A2Y62_14820"/>
<evidence type="ECO:0000313" key="2">
    <source>
        <dbReference type="EMBL" id="OGF64721.1"/>
    </source>
</evidence>
<feature type="transmembrane region" description="Helical" evidence="1">
    <location>
        <begin position="203"/>
        <end position="222"/>
    </location>
</feature>
<keyword evidence="1" id="KW-1133">Transmembrane helix</keyword>
<dbReference type="EMBL" id="MFGW01000132">
    <property type="protein sequence ID" value="OGF64721.1"/>
    <property type="molecule type" value="Genomic_DNA"/>
</dbReference>
<dbReference type="Proteomes" id="UP000178943">
    <property type="component" value="Unassembled WGS sequence"/>
</dbReference>